<dbReference type="AlphaFoldDB" id="A0A165BV54"/>
<feature type="region of interest" description="Disordered" evidence="1">
    <location>
        <begin position="259"/>
        <end position="286"/>
    </location>
</feature>
<dbReference type="EMBL" id="KV427660">
    <property type="protein sequence ID" value="KZT01712.1"/>
    <property type="molecule type" value="Genomic_DNA"/>
</dbReference>
<dbReference type="InParanoid" id="A0A165BV54"/>
<name>A0A165BV54_9APHY</name>
<proteinExistence type="predicted"/>
<evidence type="ECO:0000313" key="3">
    <source>
        <dbReference type="Proteomes" id="UP000076871"/>
    </source>
</evidence>
<gene>
    <name evidence="2" type="ORF">LAESUDRAFT_763441</name>
</gene>
<reference evidence="2 3" key="1">
    <citation type="journal article" date="2016" name="Mol. Biol. Evol.">
        <title>Comparative Genomics of Early-Diverging Mushroom-Forming Fungi Provides Insights into the Origins of Lignocellulose Decay Capabilities.</title>
        <authorList>
            <person name="Nagy L.G."/>
            <person name="Riley R."/>
            <person name="Tritt A."/>
            <person name="Adam C."/>
            <person name="Daum C."/>
            <person name="Floudas D."/>
            <person name="Sun H."/>
            <person name="Yadav J.S."/>
            <person name="Pangilinan J."/>
            <person name="Larsson K.H."/>
            <person name="Matsuura K."/>
            <person name="Barry K."/>
            <person name="Labutti K."/>
            <person name="Kuo R."/>
            <person name="Ohm R.A."/>
            <person name="Bhattacharya S.S."/>
            <person name="Shirouzu T."/>
            <person name="Yoshinaga Y."/>
            <person name="Martin F.M."/>
            <person name="Grigoriev I.V."/>
            <person name="Hibbett D.S."/>
        </authorList>
    </citation>
    <scope>NUCLEOTIDE SEQUENCE [LARGE SCALE GENOMIC DNA]</scope>
    <source>
        <strain evidence="2 3">93-53</strain>
    </source>
</reference>
<evidence type="ECO:0000313" key="2">
    <source>
        <dbReference type="EMBL" id="KZT01712.1"/>
    </source>
</evidence>
<dbReference type="GeneID" id="63830282"/>
<keyword evidence="3" id="KW-1185">Reference proteome</keyword>
<dbReference type="RefSeq" id="XP_040759452.1">
    <property type="nucleotide sequence ID" value="XM_040913254.1"/>
</dbReference>
<evidence type="ECO:0000256" key="1">
    <source>
        <dbReference type="SAM" id="MobiDB-lite"/>
    </source>
</evidence>
<sequence length="286" mass="32891">MKSMVDNELKKMYNVLSDKMYEHKRILEASIQSAQTERRLKEAVLKFKNEKLLDRIKAQDTHMVILNDEITSTQRAMLDMGKKMMELGSENTKLHHELASLKASSVTTMQGHTSGQVQLRKLHVKIAEPPHYSGKGSLEDWLQQLSIRMQWNEINDNEICYKDSSTAGTRYLRDFIDILKVNYRTLDPDKDAQQHLKEICTKTYPTMVSFAERFCQWATKTNLGHITLISYIAEHRDKDPEYLDLCLQLEFKFRADKAGHRGTTTSSSPAPRASKDPNAMAVNHVS</sequence>
<protein>
    <submittedName>
        <fullName evidence="2">Uncharacterized protein</fullName>
    </submittedName>
</protein>
<accession>A0A165BV54</accession>
<dbReference type="Proteomes" id="UP000076871">
    <property type="component" value="Unassembled WGS sequence"/>
</dbReference>
<organism evidence="2 3">
    <name type="scientific">Laetiporus sulphureus 93-53</name>
    <dbReference type="NCBI Taxonomy" id="1314785"/>
    <lineage>
        <taxon>Eukaryota</taxon>
        <taxon>Fungi</taxon>
        <taxon>Dikarya</taxon>
        <taxon>Basidiomycota</taxon>
        <taxon>Agaricomycotina</taxon>
        <taxon>Agaricomycetes</taxon>
        <taxon>Polyporales</taxon>
        <taxon>Laetiporus</taxon>
    </lineage>
</organism>